<dbReference type="PANTHER" id="PTHR31356:SF66">
    <property type="entry name" value="CATALASE-PEROXIDASE"/>
    <property type="match status" value="1"/>
</dbReference>
<feature type="domain" description="Plant heme peroxidase family profile" evidence="10">
    <location>
        <begin position="69"/>
        <end position="144"/>
    </location>
</feature>
<dbReference type="GO" id="GO:0004601">
    <property type="term" value="F:peroxidase activity"/>
    <property type="evidence" value="ECO:0007669"/>
    <property type="project" value="UniProtKB-KW"/>
</dbReference>
<reference evidence="12" key="1">
    <citation type="journal article" date="2018" name="Nat. Microbiol.">
        <title>Leveraging single-cell genomics to expand the fungal tree of life.</title>
        <authorList>
            <person name="Ahrendt S.R."/>
            <person name="Quandt C.A."/>
            <person name="Ciobanu D."/>
            <person name="Clum A."/>
            <person name="Salamov A."/>
            <person name="Andreopoulos B."/>
            <person name="Cheng J.F."/>
            <person name="Woyke T."/>
            <person name="Pelin A."/>
            <person name="Henrissat B."/>
            <person name="Reynolds N.K."/>
            <person name="Benny G.L."/>
            <person name="Smith M.E."/>
            <person name="James T.Y."/>
            <person name="Grigoriev I.V."/>
        </authorList>
    </citation>
    <scope>NUCLEOTIDE SEQUENCE [LARGE SCALE GENOMIC DNA]</scope>
</reference>
<dbReference type="GO" id="GO:0042744">
    <property type="term" value="P:hydrogen peroxide catabolic process"/>
    <property type="evidence" value="ECO:0007669"/>
    <property type="project" value="TreeGrafter"/>
</dbReference>
<keyword evidence="4 9" id="KW-0560">Oxidoreductase</keyword>
<feature type="non-terminal residue" evidence="11">
    <location>
        <position position="1"/>
    </location>
</feature>
<gene>
    <name evidence="11" type="ORF">BDK51DRAFT_13305</name>
</gene>
<evidence type="ECO:0000256" key="2">
    <source>
        <dbReference type="ARBA" id="ARBA00022559"/>
    </source>
</evidence>
<dbReference type="Pfam" id="PF00141">
    <property type="entry name" value="peroxidase"/>
    <property type="match status" value="1"/>
</dbReference>
<evidence type="ECO:0000256" key="5">
    <source>
        <dbReference type="ARBA" id="ARBA00023180"/>
    </source>
</evidence>
<evidence type="ECO:0000259" key="10">
    <source>
        <dbReference type="PROSITE" id="PS50873"/>
    </source>
</evidence>
<feature type="binding site" evidence="6">
    <location>
        <position position="36"/>
    </location>
    <ligand>
        <name>Ca(2+)</name>
        <dbReference type="ChEBI" id="CHEBI:29108"/>
        <label>1</label>
    </ligand>
</feature>
<evidence type="ECO:0000256" key="7">
    <source>
        <dbReference type="PIRSR" id="PIRSR601621-3"/>
    </source>
</evidence>
<feature type="binding site" description="axial binding residue" evidence="6">
    <location>
        <position position="140"/>
    </location>
    <ligand>
        <name>heme b</name>
        <dbReference type="ChEBI" id="CHEBI:60344"/>
    </ligand>
    <ligandPart>
        <name>Fe</name>
        <dbReference type="ChEBI" id="CHEBI:18248"/>
    </ligandPart>
</feature>
<dbReference type="OrthoDB" id="2146004at2759"/>
<feature type="binding site" evidence="6">
    <location>
        <position position="160"/>
    </location>
    <ligand>
        <name>Ca(2+)</name>
        <dbReference type="ChEBI" id="CHEBI:29108"/>
        <label>2</label>
    </ligand>
</feature>
<keyword evidence="3 6" id="KW-0349">Heme</keyword>
<keyword evidence="6 9" id="KW-0106">Calcium</keyword>
<dbReference type="Gene3D" id="1.10.420.10">
    <property type="entry name" value="Peroxidase, domain 2"/>
    <property type="match status" value="1"/>
</dbReference>
<evidence type="ECO:0000256" key="6">
    <source>
        <dbReference type="PIRSR" id="PIRSR601621-2"/>
    </source>
</evidence>
<dbReference type="InterPro" id="IPR002016">
    <property type="entry name" value="Haem_peroxidase"/>
</dbReference>
<dbReference type="InterPro" id="IPR044831">
    <property type="entry name" value="Ccp1-like"/>
</dbReference>
<evidence type="ECO:0000256" key="9">
    <source>
        <dbReference type="RuleBase" id="RU363051"/>
    </source>
</evidence>
<proteinExistence type="inferred from homology"/>
<dbReference type="Proteomes" id="UP000269721">
    <property type="component" value="Unassembled WGS sequence"/>
</dbReference>
<comment type="cofactor">
    <cofactor evidence="6 9">
        <name>Ca(2+)</name>
        <dbReference type="ChEBI" id="CHEBI:29108"/>
    </cofactor>
    <text evidence="6 9">Binds 2 calcium ions per subunit.</text>
</comment>
<feature type="binding site" evidence="6">
    <location>
        <position position="34"/>
    </location>
    <ligand>
        <name>Ca(2+)</name>
        <dbReference type="ChEBI" id="CHEBI:29108"/>
        <label>1</label>
    </ligand>
</feature>
<feature type="binding site" evidence="6">
    <location>
        <position position="20"/>
    </location>
    <ligand>
        <name>Ca(2+)</name>
        <dbReference type="ChEBI" id="CHEBI:29108"/>
        <label>1</label>
    </ligand>
</feature>
<organism evidence="11 12">
    <name type="scientific">Blyttiomyces helicus</name>
    <dbReference type="NCBI Taxonomy" id="388810"/>
    <lineage>
        <taxon>Eukaryota</taxon>
        <taxon>Fungi</taxon>
        <taxon>Fungi incertae sedis</taxon>
        <taxon>Chytridiomycota</taxon>
        <taxon>Chytridiomycota incertae sedis</taxon>
        <taxon>Chytridiomycetes</taxon>
        <taxon>Chytridiomycetes incertae sedis</taxon>
        <taxon>Blyttiomyces</taxon>
    </lineage>
</organism>
<dbReference type="PROSITE" id="PS50873">
    <property type="entry name" value="PEROXIDASE_4"/>
    <property type="match status" value="1"/>
</dbReference>
<keyword evidence="8" id="KW-1015">Disulfide bond</keyword>
<dbReference type="GO" id="GO:0046872">
    <property type="term" value="F:metal ion binding"/>
    <property type="evidence" value="ECO:0007669"/>
    <property type="project" value="UniProtKB-UniRule"/>
</dbReference>
<feature type="binding site" evidence="6">
    <location>
        <position position="158"/>
    </location>
    <ligand>
        <name>Ca(2+)</name>
        <dbReference type="ChEBI" id="CHEBI:29108"/>
        <label>2</label>
    </ligand>
</feature>
<dbReference type="PRINTS" id="PR00462">
    <property type="entry name" value="LIGNINASE"/>
</dbReference>
<dbReference type="SUPFAM" id="SSF48113">
    <property type="entry name" value="Heme-dependent peroxidases"/>
    <property type="match status" value="1"/>
</dbReference>
<keyword evidence="6 9" id="KW-0479">Metal-binding</keyword>
<keyword evidence="2 9" id="KW-0575">Peroxidase</keyword>
<evidence type="ECO:0000256" key="8">
    <source>
        <dbReference type="PIRSR" id="PIRSR601621-4"/>
    </source>
</evidence>
<feature type="binding site" evidence="6">
    <location>
        <position position="32"/>
    </location>
    <ligand>
        <name>Ca(2+)</name>
        <dbReference type="ChEBI" id="CHEBI:29108"/>
        <label>1</label>
    </ligand>
</feature>
<dbReference type="InterPro" id="IPR010255">
    <property type="entry name" value="Haem_peroxidase_sf"/>
</dbReference>
<dbReference type="GO" id="GO:0020037">
    <property type="term" value="F:heme binding"/>
    <property type="evidence" value="ECO:0007669"/>
    <property type="project" value="UniProtKB-UniRule"/>
</dbReference>
<keyword evidence="5" id="KW-0325">Glycoprotein</keyword>
<protein>
    <recommendedName>
        <fullName evidence="9">Peroxidase</fullName>
        <ecNumber evidence="9">1.11.1.-</ecNumber>
    </recommendedName>
</protein>
<evidence type="ECO:0000256" key="1">
    <source>
        <dbReference type="ARBA" id="ARBA00006089"/>
    </source>
</evidence>
<accession>A0A4P9WBQ2</accession>
<evidence type="ECO:0000256" key="4">
    <source>
        <dbReference type="ARBA" id="ARBA00023002"/>
    </source>
</evidence>
<feature type="site" description="Transition state stabilizer" evidence="7">
    <location>
        <position position="15"/>
    </location>
</feature>
<feature type="binding site" evidence="6">
    <location>
        <position position="141"/>
    </location>
    <ligand>
        <name>Ca(2+)</name>
        <dbReference type="ChEBI" id="CHEBI:29108"/>
        <label>2</label>
    </ligand>
</feature>
<keyword evidence="6" id="KW-0408">Iron</keyword>
<sequence length="203" mass="21992">FLGFSCSNLAKSSIRLAWQDAGTFSIKAKNGGADGSVALFSEELLRDENRGLNTTVNGLIPIANKYQESVADIIQLAAAAAITFCFPGPSVPFFIGRKDATSANPAGRLPDVYDSVTDILQNMADKGFTPEETVALMGAHSAGRQRFLDPSTSELPLDTTWDELDHQFYIDTLAPSPPPGTFRLLSDYNLARDPRTSPSWITF</sequence>
<dbReference type="GO" id="GO:0000302">
    <property type="term" value="P:response to reactive oxygen species"/>
    <property type="evidence" value="ECO:0007669"/>
    <property type="project" value="TreeGrafter"/>
</dbReference>
<feature type="binding site" evidence="6">
    <location>
        <position position="165"/>
    </location>
    <ligand>
        <name>Ca(2+)</name>
        <dbReference type="ChEBI" id="CHEBI:29108"/>
        <label>2</label>
    </ligand>
</feature>
<comment type="similarity">
    <text evidence="1 9">Belongs to the peroxidase family. Ligninase subfamily.</text>
</comment>
<feature type="non-terminal residue" evidence="11">
    <location>
        <position position="203"/>
    </location>
</feature>
<dbReference type="Gene3D" id="1.10.520.10">
    <property type="match status" value="1"/>
</dbReference>
<dbReference type="GO" id="GO:0034599">
    <property type="term" value="P:cellular response to oxidative stress"/>
    <property type="evidence" value="ECO:0007669"/>
    <property type="project" value="InterPro"/>
</dbReference>
<dbReference type="AlphaFoldDB" id="A0A4P9WBQ2"/>
<name>A0A4P9WBQ2_9FUNG</name>
<comment type="cofactor">
    <cofactor evidence="6">
        <name>heme b</name>
        <dbReference type="ChEBI" id="CHEBI:60344"/>
    </cofactor>
    <text evidence="6">Binds 1 heme b (iron(II)-protoporphyrin IX) group per subunit.</text>
</comment>
<dbReference type="EC" id="1.11.1.-" evidence="9"/>
<evidence type="ECO:0000313" key="11">
    <source>
        <dbReference type="EMBL" id="RKO88598.1"/>
    </source>
</evidence>
<dbReference type="EMBL" id="KZ996610">
    <property type="protein sequence ID" value="RKO88598.1"/>
    <property type="molecule type" value="Genomic_DNA"/>
</dbReference>
<dbReference type="PANTHER" id="PTHR31356">
    <property type="entry name" value="THYLAKOID LUMENAL 29 KDA PROTEIN, CHLOROPLASTIC-RELATED"/>
    <property type="match status" value="1"/>
</dbReference>
<dbReference type="PRINTS" id="PR00458">
    <property type="entry name" value="PEROXIDASE"/>
</dbReference>
<evidence type="ECO:0000313" key="12">
    <source>
        <dbReference type="Proteomes" id="UP000269721"/>
    </source>
</evidence>
<dbReference type="InterPro" id="IPR001621">
    <property type="entry name" value="Ligninase"/>
</dbReference>
<keyword evidence="12" id="KW-1185">Reference proteome</keyword>
<evidence type="ECO:0000256" key="3">
    <source>
        <dbReference type="ARBA" id="ARBA00022617"/>
    </source>
</evidence>
<feature type="disulfide bond" evidence="8">
    <location>
        <begin position="6"/>
        <end position="85"/>
    </location>
</feature>